<evidence type="ECO:0000313" key="2">
    <source>
        <dbReference type="Proteomes" id="UP000219573"/>
    </source>
</evidence>
<reference evidence="2" key="1">
    <citation type="submission" date="2017-09" db="EMBL/GenBank/DDBJ databases">
        <authorList>
            <person name="Varghese N."/>
            <person name="Submissions S."/>
        </authorList>
    </citation>
    <scope>NUCLEOTIDE SEQUENCE [LARGE SCALE GENOMIC DNA]</scope>
    <source>
        <strain evidence="2">MSL47</strain>
    </source>
</reference>
<dbReference type="Pfam" id="PF02511">
    <property type="entry name" value="Thy1"/>
    <property type="match status" value="2"/>
</dbReference>
<dbReference type="EMBL" id="OBDZ01000015">
    <property type="protein sequence ID" value="SNY32018.1"/>
    <property type="molecule type" value="Genomic_DNA"/>
</dbReference>
<organism evidence="1 2">
    <name type="scientific">Orenia metallireducens</name>
    <dbReference type="NCBI Taxonomy" id="1413210"/>
    <lineage>
        <taxon>Bacteria</taxon>
        <taxon>Bacillati</taxon>
        <taxon>Bacillota</taxon>
        <taxon>Clostridia</taxon>
        <taxon>Halanaerobiales</taxon>
        <taxon>Halobacteroidaceae</taxon>
        <taxon>Orenia</taxon>
    </lineage>
</organism>
<evidence type="ECO:0000313" key="1">
    <source>
        <dbReference type="EMBL" id="SNY32018.1"/>
    </source>
</evidence>
<dbReference type="GO" id="GO:0004799">
    <property type="term" value="F:thymidylate synthase activity"/>
    <property type="evidence" value="ECO:0007669"/>
    <property type="project" value="TreeGrafter"/>
</dbReference>
<dbReference type="RefSeq" id="WP_216358797.1">
    <property type="nucleotide sequence ID" value="NZ_OBDZ01000015.1"/>
</dbReference>
<proteinExistence type="predicted"/>
<dbReference type="GO" id="GO:0006231">
    <property type="term" value="P:dTMP biosynthetic process"/>
    <property type="evidence" value="ECO:0007669"/>
    <property type="project" value="InterPro"/>
</dbReference>
<dbReference type="PROSITE" id="PS51331">
    <property type="entry name" value="THYX"/>
    <property type="match status" value="2"/>
</dbReference>
<dbReference type="AlphaFoldDB" id="A0A285H8G4"/>
<dbReference type="PANTHER" id="PTHR34934:SF1">
    <property type="entry name" value="FLAVIN-DEPENDENT THYMIDYLATE SYNTHASE"/>
    <property type="match status" value="1"/>
</dbReference>
<dbReference type="GO" id="GO:0050797">
    <property type="term" value="F:thymidylate synthase (FAD) activity"/>
    <property type="evidence" value="ECO:0007669"/>
    <property type="project" value="InterPro"/>
</dbReference>
<dbReference type="SUPFAM" id="SSF69796">
    <property type="entry name" value="Thymidylate synthase-complementing protein Thy1"/>
    <property type="match status" value="2"/>
</dbReference>
<dbReference type="STRING" id="1413210.U472_04720"/>
<name>A0A285H8G4_9FIRM</name>
<sequence length="441" mass="50866">MMKISNFEETGLAKVESWIKDNNIKTLNIDTLKEALKVVNISFIAEGINRVQSTLLCELKDSYVQQSQRYVTMGEESYSLPKLSSADSRQAKELTDRAFKLYEKISELKEGDFKGRPKKEHYKYEIPIEDGRYILPLSAKTNISVAMTGNKLCELFALLYDTRYFKLFEGFRAELIKYLPDVLVKLLEDNHNTNNIKLMELLYKDDMDRISSADNMILLNAFDNLELKVGLGAITSTSAITPSKKLELWGEEATDKAKGLVQRVLGYGHESIAEQARTTFGMMCSMVTYHQQIRHRLPENHREDLTNLILDTKREVVIPPSIKKSAFCQEYLNLVNEFKEFRLYILKEYGEEKALAFILNCDQIKLIISTNVRIDNTMLAERICMNAQWEIRKLSTKKLRVLRELSEILYENSLPSCIHGKCKEGKLTCGKQLEMRKKFLS</sequence>
<dbReference type="GO" id="GO:0070402">
    <property type="term" value="F:NADPH binding"/>
    <property type="evidence" value="ECO:0007669"/>
    <property type="project" value="TreeGrafter"/>
</dbReference>
<dbReference type="InterPro" id="IPR003669">
    <property type="entry name" value="Thymidylate_synthase_ThyX"/>
</dbReference>
<accession>A0A285H8G4</accession>
<protein>
    <submittedName>
        <fullName evidence="1">Thymidylate synthase ThyX</fullName>
    </submittedName>
</protein>
<dbReference type="InterPro" id="IPR036098">
    <property type="entry name" value="Thymidylate_synthase_ThyX_sf"/>
</dbReference>
<dbReference type="CDD" id="cd20175">
    <property type="entry name" value="ThyX"/>
    <property type="match status" value="1"/>
</dbReference>
<dbReference type="Gene3D" id="3.30.1360.170">
    <property type="match status" value="2"/>
</dbReference>
<dbReference type="Proteomes" id="UP000219573">
    <property type="component" value="Unassembled WGS sequence"/>
</dbReference>
<dbReference type="GO" id="GO:0050660">
    <property type="term" value="F:flavin adenine dinucleotide binding"/>
    <property type="evidence" value="ECO:0007669"/>
    <property type="project" value="InterPro"/>
</dbReference>
<dbReference type="PANTHER" id="PTHR34934">
    <property type="entry name" value="FLAVIN-DEPENDENT THYMIDYLATE SYNTHASE"/>
    <property type="match status" value="1"/>
</dbReference>
<gene>
    <name evidence="1" type="ORF">SAMN06265827_115103</name>
</gene>
<keyword evidence="2" id="KW-1185">Reference proteome</keyword>